<evidence type="ECO:0000256" key="1">
    <source>
        <dbReference type="SAM" id="SignalP"/>
    </source>
</evidence>
<gene>
    <name evidence="2" type="ORF">SAMN02745121_00277</name>
</gene>
<keyword evidence="3" id="KW-1185">Reference proteome</keyword>
<evidence type="ECO:0000313" key="3">
    <source>
        <dbReference type="Proteomes" id="UP000199400"/>
    </source>
</evidence>
<dbReference type="AlphaFoldDB" id="A0A1I1SUK9"/>
<protein>
    <recommendedName>
        <fullName evidence="4">Peptidase MA superfamily protein</fullName>
    </recommendedName>
</protein>
<dbReference type="OrthoDB" id="5496439at2"/>
<proteinExistence type="predicted"/>
<feature type="chain" id="PRO_5011727209" description="Peptidase MA superfamily protein" evidence="1">
    <location>
        <begin position="21"/>
        <end position="350"/>
    </location>
</feature>
<organism evidence="2 3">
    <name type="scientific">Nannocystis exedens</name>
    <dbReference type="NCBI Taxonomy" id="54"/>
    <lineage>
        <taxon>Bacteria</taxon>
        <taxon>Pseudomonadati</taxon>
        <taxon>Myxococcota</taxon>
        <taxon>Polyangia</taxon>
        <taxon>Nannocystales</taxon>
        <taxon>Nannocystaceae</taxon>
        <taxon>Nannocystis</taxon>
    </lineage>
</organism>
<dbReference type="EMBL" id="FOMX01000002">
    <property type="protein sequence ID" value="SFD50042.1"/>
    <property type="molecule type" value="Genomic_DNA"/>
</dbReference>
<dbReference type="STRING" id="54.SAMN02745121_00277"/>
<keyword evidence="1" id="KW-0732">Signal</keyword>
<evidence type="ECO:0008006" key="4">
    <source>
        <dbReference type="Google" id="ProtNLM"/>
    </source>
</evidence>
<reference evidence="3" key="1">
    <citation type="submission" date="2016-10" db="EMBL/GenBank/DDBJ databases">
        <authorList>
            <person name="Varghese N."/>
            <person name="Submissions S."/>
        </authorList>
    </citation>
    <scope>NUCLEOTIDE SEQUENCE [LARGE SCALE GENOMIC DNA]</scope>
    <source>
        <strain evidence="3">ATCC 25963</strain>
    </source>
</reference>
<feature type="signal peptide" evidence="1">
    <location>
        <begin position="1"/>
        <end position="20"/>
    </location>
</feature>
<dbReference type="Proteomes" id="UP000199400">
    <property type="component" value="Unassembled WGS sequence"/>
</dbReference>
<dbReference type="RefSeq" id="WP_096333359.1">
    <property type="nucleotide sequence ID" value="NZ_FOMX01000002.1"/>
</dbReference>
<evidence type="ECO:0000313" key="2">
    <source>
        <dbReference type="EMBL" id="SFD50042.1"/>
    </source>
</evidence>
<accession>A0A1I1SUK9</accession>
<sequence length="350" mass="37643">MRAPLLVLAVLIACAPPVSDAEEPRPAWVGEHFTIDTTVETEQLCAGSVQSLDRFIERTFAFLGEPVPDDFVALVEVGDISLCPAAAAACYLGDPNTSYLESLANFGLPLTTLRHELVHAMTWEAWGPSISFFAEGIAAALQGPELVGAPVPVGDQLTLTTGTLDYGAVALFTRFLIDTRGVDAFRRMYQGAQTWSEDDIRALFLEVYGESLAELEAEYLATPLGCTYAVDLCDVGSAERIADVWAHSFVVSCDDPGYVGVRDSSQAFFTGMWTAMTLRVERAGRYRLRSSGYAELWGCGACVDLPSGLPGLDTDVELDLDAGLYTLLAPAAAATRTVQDVELRLVEPAP</sequence>
<name>A0A1I1SUK9_9BACT</name>